<dbReference type="PANTHER" id="PTHR43861">
    <property type="entry name" value="TRANS-ACONITATE 2-METHYLTRANSFERASE-RELATED"/>
    <property type="match status" value="1"/>
</dbReference>
<evidence type="ECO:0000313" key="2">
    <source>
        <dbReference type="Proteomes" id="UP000231586"/>
    </source>
</evidence>
<dbReference type="Pfam" id="PF13489">
    <property type="entry name" value="Methyltransf_23"/>
    <property type="match status" value="1"/>
</dbReference>
<dbReference type="AlphaFoldDB" id="A0A2M8W425"/>
<gene>
    <name evidence="1" type="ORF">CLV34_2864</name>
</gene>
<sequence>MQVATLPPLTPRAALRWSVVRRLVRREAPGTILEIGCGQGAAGTRLARMADYTGVEPDAASHAVATARVGDTGTVIHGYHSDTPRDDYDLVCAFEVLEHIEDDVSALTDWVGLARPGGAVLLSVPADPDLFNESDVFAGHYRRYTAQTLRETFAAAGVEHVETLVHYGWPLGFALTKVRGRVAARRSDETDDAVPEELSMGSGRYLQPKDVATGAVIRAAVAPFALAQRMRPGTGEGILALARRPA</sequence>
<dbReference type="GO" id="GO:0008168">
    <property type="term" value="F:methyltransferase activity"/>
    <property type="evidence" value="ECO:0007669"/>
    <property type="project" value="UniProtKB-KW"/>
</dbReference>
<protein>
    <submittedName>
        <fullName evidence="1">Methyltransferase family protein</fullName>
    </submittedName>
</protein>
<dbReference type="Gene3D" id="3.40.50.150">
    <property type="entry name" value="Vaccinia Virus protein VP39"/>
    <property type="match status" value="1"/>
</dbReference>
<accession>A0A2M8W425</accession>
<keyword evidence="2" id="KW-1185">Reference proteome</keyword>
<reference evidence="1 2" key="1">
    <citation type="submission" date="2017-11" db="EMBL/GenBank/DDBJ databases">
        <title>Genomic Encyclopedia of Archaeal and Bacterial Type Strains, Phase II (KMG-II): From Individual Species to Whole Genera.</title>
        <authorList>
            <person name="Goeker M."/>
        </authorList>
    </citation>
    <scope>NUCLEOTIDE SEQUENCE [LARGE SCALE GENOMIC DNA]</scope>
    <source>
        <strain evidence="1 2">DSM 22413</strain>
    </source>
</reference>
<dbReference type="SUPFAM" id="SSF53335">
    <property type="entry name" value="S-adenosyl-L-methionine-dependent methyltransferases"/>
    <property type="match status" value="1"/>
</dbReference>
<dbReference type="CDD" id="cd02440">
    <property type="entry name" value="AdoMet_MTases"/>
    <property type="match status" value="1"/>
</dbReference>
<comment type="caution">
    <text evidence="1">The sequence shown here is derived from an EMBL/GenBank/DDBJ whole genome shotgun (WGS) entry which is preliminary data.</text>
</comment>
<name>A0A2M8W425_9MICO</name>
<keyword evidence="1" id="KW-0489">Methyltransferase</keyword>
<dbReference type="InterPro" id="IPR029063">
    <property type="entry name" value="SAM-dependent_MTases_sf"/>
</dbReference>
<dbReference type="OrthoDB" id="9810247at2"/>
<dbReference type="EMBL" id="PGTZ01000011">
    <property type="protein sequence ID" value="PJI85674.1"/>
    <property type="molecule type" value="Genomic_DNA"/>
</dbReference>
<dbReference type="GO" id="GO:0032259">
    <property type="term" value="P:methylation"/>
    <property type="evidence" value="ECO:0007669"/>
    <property type="project" value="UniProtKB-KW"/>
</dbReference>
<organism evidence="1 2">
    <name type="scientific">Luteimicrobium subarcticum</name>
    <dbReference type="NCBI Taxonomy" id="620910"/>
    <lineage>
        <taxon>Bacteria</taxon>
        <taxon>Bacillati</taxon>
        <taxon>Actinomycetota</taxon>
        <taxon>Actinomycetes</taxon>
        <taxon>Micrococcales</taxon>
        <taxon>Luteimicrobium</taxon>
    </lineage>
</organism>
<dbReference type="RefSeq" id="WP_100350955.1">
    <property type="nucleotide sequence ID" value="NZ_PGTZ01000011.1"/>
</dbReference>
<keyword evidence="1" id="KW-0808">Transferase</keyword>
<dbReference type="Proteomes" id="UP000231586">
    <property type="component" value="Unassembled WGS sequence"/>
</dbReference>
<proteinExistence type="predicted"/>
<evidence type="ECO:0000313" key="1">
    <source>
        <dbReference type="EMBL" id="PJI85674.1"/>
    </source>
</evidence>